<dbReference type="EMBL" id="JPHD02000143">
    <property type="protein sequence ID" value="KGE50338.1"/>
    <property type="molecule type" value="Genomic_DNA"/>
</dbReference>
<dbReference type="Proteomes" id="UP000028012">
    <property type="component" value="Unassembled WGS sequence"/>
</dbReference>
<dbReference type="HOGENOM" id="CLU_1916242_0_0_6"/>
<sequence>MSVISSEVVKVWQLCDADERLEPVVPKFQLLVDVGKEVARVLGLDYKQDGAEFTLQPLSKSVAEQWKYVYGASGGPTGLYEQLGFESFRIALDIPRRDLPDSAFAPDTVLDIVRDHMAGHVDDLGLAASPSP</sequence>
<accession>A0A098PUR2</accession>
<organism evidence="1 2">
    <name type="scientific">Xanthomonas axonopodis pv. vasculorum</name>
    <dbReference type="NCBI Taxonomy" id="325777"/>
    <lineage>
        <taxon>Bacteria</taxon>
        <taxon>Pseudomonadati</taxon>
        <taxon>Pseudomonadota</taxon>
        <taxon>Gammaproteobacteria</taxon>
        <taxon>Lysobacterales</taxon>
        <taxon>Lysobacteraceae</taxon>
        <taxon>Xanthomonas</taxon>
    </lineage>
</organism>
<protein>
    <submittedName>
        <fullName evidence="1">Uncharacterized protein</fullName>
    </submittedName>
</protein>
<dbReference type="AlphaFoldDB" id="A0A098PUR2"/>
<reference evidence="1 2" key="1">
    <citation type="submission" date="2014-09" db="EMBL/GenBank/DDBJ databases">
        <title>A draft genome sequence for Xanthomonas axonopodis pv. vasculorum NCPPB 900.</title>
        <authorList>
            <person name="Harrison J."/>
            <person name="Studholme D.J."/>
        </authorList>
    </citation>
    <scope>NUCLEOTIDE SEQUENCE [LARGE SCALE GENOMIC DNA]</scope>
    <source>
        <strain evidence="1 2">NCPPB 900</strain>
    </source>
</reference>
<name>A0A098PUR2_9XANT</name>
<evidence type="ECO:0000313" key="2">
    <source>
        <dbReference type="Proteomes" id="UP000028012"/>
    </source>
</evidence>
<dbReference type="RefSeq" id="WP_042825170.1">
    <property type="nucleotide sequence ID" value="NZ_KN173626.1"/>
</dbReference>
<proteinExistence type="predicted"/>
<comment type="caution">
    <text evidence="1">The sequence shown here is derived from an EMBL/GenBank/DDBJ whole genome shotgun (WGS) entry which is preliminary data.</text>
</comment>
<gene>
    <name evidence="1" type="ORF">GW15_0221470</name>
</gene>
<evidence type="ECO:0000313" key="1">
    <source>
        <dbReference type="EMBL" id="KGE50338.1"/>
    </source>
</evidence>